<name>A0A840WHC5_9ACTN</name>
<dbReference type="RefSeq" id="WP_184365022.1">
    <property type="nucleotide sequence ID" value="NZ_BAAAKM010000077.1"/>
</dbReference>
<gene>
    <name evidence="2" type="ORF">HNR07_002452</name>
</gene>
<evidence type="ECO:0000313" key="3">
    <source>
        <dbReference type="Proteomes" id="UP000579647"/>
    </source>
</evidence>
<protein>
    <submittedName>
        <fullName evidence="2">Uncharacterized protein</fullName>
    </submittedName>
</protein>
<evidence type="ECO:0000313" key="2">
    <source>
        <dbReference type="EMBL" id="MBB5491315.1"/>
    </source>
</evidence>
<feature type="compositionally biased region" description="Basic and acidic residues" evidence="1">
    <location>
        <begin position="312"/>
        <end position="325"/>
    </location>
</feature>
<keyword evidence="3" id="KW-1185">Reference proteome</keyword>
<proteinExistence type="predicted"/>
<evidence type="ECO:0000256" key="1">
    <source>
        <dbReference type="SAM" id="MobiDB-lite"/>
    </source>
</evidence>
<feature type="region of interest" description="Disordered" evidence="1">
    <location>
        <begin position="1"/>
        <end position="26"/>
    </location>
</feature>
<feature type="compositionally biased region" description="Acidic residues" evidence="1">
    <location>
        <begin position="7"/>
        <end position="18"/>
    </location>
</feature>
<dbReference type="Proteomes" id="UP000579647">
    <property type="component" value="Unassembled WGS sequence"/>
</dbReference>
<dbReference type="EMBL" id="JACHDO010000001">
    <property type="protein sequence ID" value="MBB5491315.1"/>
    <property type="molecule type" value="Genomic_DNA"/>
</dbReference>
<comment type="caution">
    <text evidence="2">The sequence shown here is derived from an EMBL/GenBank/DDBJ whole genome shotgun (WGS) entry which is preliminary data.</text>
</comment>
<reference evidence="2 3" key="1">
    <citation type="submission" date="2020-08" db="EMBL/GenBank/DDBJ databases">
        <title>Sequencing the genomes of 1000 actinobacteria strains.</title>
        <authorList>
            <person name="Klenk H.-P."/>
        </authorList>
    </citation>
    <scope>NUCLEOTIDE SEQUENCE [LARGE SCALE GENOMIC DNA]</scope>
    <source>
        <strain evidence="2 3">DSM 44598</strain>
    </source>
</reference>
<sequence>MSRDGDADPQPDESEGEGEGALSDRDLSVRAKLKAIAANRRPVRRVSGAELESTFDGWAIEKRAQLAARTPEDNARALRKAGVATIGTLILTLLAAAAVSEEGYRAQQAENSERIASLTQEVAHAEEPRNDEESKAALTALATDVSEKAESVAKEQQGFIALYLRAASAPTPGDGAPSPEMEGVAEHRRALAPYFADETLVLDDAEAYQWSTAVSHGPGTIDPRYAWYVRHDGRTPSPESASTWAVESAMPVVGEESLAHAVWTCTDTKTEDILAWASADFDGETGTFVNLALVVTTAGAEHLSTDESSITPRKDGGQSERAADD</sequence>
<feature type="region of interest" description="Disordered" evidence="1">
    <location>
        <begin position="302"/>
        <end position="325"/>
    </location>
</feature>
<accession>A0A840WHC5</accession>
<organism evidence="2 3">
    <name type="scientific">Nocardiopsis metallicus</name>
    <dbReference type="NCBI Taxonomy" id="179819"/>
    <lineage>
        <taxon>Bacteria</taxon>
        <taxon>Bacillati</taxon>
        <taxon>Actinomycetota</taxon>
        <taxon>Actinomycetes</taxon>
        <taxon>Streptosporangiales</taxon>
        <taxon>Nocardiopsidaceae</taxon>
        <taxon>Nocardiopsis</taxon>
    </lineage>
</organism>
<dbReference type="AlphaFoldDB" id="A0A840WHC5"/>